<accession>A0A9W7SQ67</accession>
<feature type="signal peptide" evidence="1">
    <location>
        <begin position="1"/>
        <end position="19"/>
    </location>
</feature>
<sequence length="82" mass="8845">MKLTFTTLLVTMSGILASAAPAPNQAAVASADEMVVEPRAEPGTALQMEKRVPKDKNAPGSGTSLVNIFYCMFGRRDKCQWQ</sequence>
<keyword evidence="1" id="KW-0732">Signal</keyword>
<protein>
    <submittedName>
        <fullName evidence="2">Uncharacterized protein</fullName>
    </submittedName>
</protein>
<name>A0A9W7SQ67_9PEZI</name>
<dbReference type="Proteomes" id="UP001138500">
    <property type="component" value="Unassembled WGS sequence"/>
</dbReference>
<evidence type="ECO:0000313" key="2">
    <source>
        <dbReference type="EMBL" id="KAH9826527.1"/>
    </source>
</evidence>
<reference evidence="2 3" key="2">
    <citation type="journal article" date="2021" name="Curr. Genet.">
        <title>Genetic response to nitrogen starvation in the aggressive Eucalyptus foliar pathogen Teratosphaeria destructans.</title>
        <authorList>
            <person name="Havenga M."/>
            <person name="Wingfield B.D."/>
            <person name="Wingfield M.J."/>
            <person name="Dreyer L.L."/>
            <person name="Roets F."/>
            <person name="Aylward J."/>
        </authorList>
    </citation>
    <scope>NUCLEOTIDE SEQUENCE [LARGE SCALE GENOMIC DNA]</scope>
    <source>
        <strain evidence="2">CMW44962</strain>
    </source>
</reference>
<gene>
    <name evidence="2" type="ORF">Tdes44962_MAKER00491</name>
</gene>
<dbReference type="EMBL" id="RIBY02001978">
    <property type="protein sequence ID" value="KAH9826527.1"/>
    <property type="molecule type" value="Genomic_DNA"/>
</dbReference>
<reference evidence="2 3" key="1">
    <citation type="journal article" date="2018" name="IMA Fungus">
        <title>IMA Genome-F 10: Nine draft genome sequences of Claviceps purpurea s.lat., including C. arundinis, C. humidiphila, and C. cf. spartinae, pseudomolecules for the pitch canker pathogen Fusarium circinatum, draft genome of Davidsoniella eucalypti, Grosmannia galeiformis, Quambalaria eucalypti, and Teratosphaeria destructans.</title>
        <authorList>
            <person name="Wingfield B.D."/>
            <person name="Liu M."/>
            <person name="Nguyen H.D."/>
            <person name="Lane F.A."/>
            <person name="Morgan S.W."/>
            <person name="De Vos L."/>
            <person name="Wilken P.M."/>
            <person name="Duong T.A."/>
            <person name="Aylward J."/>
            <person name="Coetzee M.P."/>
            <person name="Dadej K."/>
            <person name="De Beer Z.W."/>
            <person name="Findlay W."/>
            <person name="Havenga M."/>
            <person name="Kolarik M."/>
            <person name="Menzies J.G."/>
            <person name="Naidoo K."/>
            <person name="Pochopski O."/>
            <person name="Shoukouhi P."/>
            <person name="Santana Q.C."/>
            <person name="Seifert K.A."/>
            <person name="Soal N."/>
            <person name="Steenkamp E.T."/>
            <person name="Tatham C.T."/>
            <person name="van der Nest M.A."/>
            <person name="Wingfield M.J."/>
        </authorList>
    </citation>
    <scope>NUCLEOTIDE SEQUENCE [LARGE SCALE GENOMIC DNA]</scope>
    <source>
        <strain evidence="2">CMW44962</strain>
    </source>
</reference>
<dbReference type="AlphaFoldDB" id="A0A9W7SQ67"/>
<proteinExistence type="predicted"/>
<evidence type="ECO:0000256" key="1">
    <source>
        <dbReference type="SAM" id="SignalP"/>
    </source>
</evidence>
<feature type="chain" id="PRO_5040894645" evidence="1">
    <location>
        <begin position="20"/>
        <end position="82"/>
    </location>
</feature>
<evidence type="ECO:0000313" key="3">
    <source>
        <dbReference type="Proteomes" id="UP001138500"/>
    </source>
</evidence>
<organism evidence="2 3">
    <name type="scientific">Teratosphaeria destructans</name>
    <dbReference type="NCBI Taxonomy" id="418781"/>
    <lineage>
        <taxon>Eukaryota</taxon>
        <taxon>Fungi</taxon>
        <taxon>Dikarya</taxon>
        <taxon>Ascomycota</taxon>
        <taxon>Pezizomycotina</taxon>
        <taxon>Dothideomycetes</taxon>
        <taxon>Dothideomycetidae</taxon>
        <taxon>Mycosphaerellales</taxon>
        <taxon>Teratosphaeriaceae</taxon>
        <taxon>Teratosphaeria</taxon>
    </lineage>
</organism>
<comment type="caution">
    <text evidence="2">The sequence shown here is derived from an EMBL/GenBank/DDBJ whole genome shotgun (WGS) entry which is preliminary data.</text>
</comment>
<keyword evidence="3" id="KW-1185">Reference proteome</keyword>